<keyword evidence="3" id="KW-1185">Reference proteome</keyword>
<dbReference type="AlphaFoldDB" id="A0ABD3MKA3"/>
<dbReference type="EMBL" id="JALLBG020000124">
    <property type="protein sequence ID" value="KAL3763244.1"/>
    <property type="molecule type" value="Genomic_DNA"/>
</dbReference>
<feature type="compositionally biased region" description="Low complexity" evidence="1">
    <location>
        <begin position="76"/>
        <end position="95"/>
    </location>
</feature>
<evidence type="ECO:0000256" key="1">
    <source>
        <dbReference type="SAM" id="MobiDB-lite"/>
    </source>
</evidence>
<evidence type="ECO:0000313" key="3">
    <source>
        <dbReference type="Proteomes" id="UP001530293"/>
    </source>
</evidence>
<name>A0ABD3MKA3_9STRA</name>
<accession>A0ABD3MKA3</accession>
<sequence length="230" mass="26445">MSGLQQQLSNSDVNWGGRKYNIAPEFLTSPYLSKPIGFIEPEKRRQKNDSLQQANKSTRRRRTESDAESVVSFRTQRSSASQRSQQSYRSSSRSSLTKHMAVKNILLPREIDKLCREFRQKHSLHPILKTQVEEQIYDDDTSTIGSEFAESYDDKAVYLHCHKNHDVENALFSGGLFAEMTYRNATKERTKGPIVKLPPIRLIHHEKSSGDVSDLDSLHSGPEQGRRRRR</sequence>
<evidence type="ECO:0000313" key="2">
    <source>
        <dbReference type="EMBL" id="KAL3763244.1"/>
    </source>
</evidence>
<dbReference type="Proteomes" id="UP001530293">
    <property type="component" value="Unassembled WGS sequence"/>
</dbReference>
<feature type="region of interest" description="Disordered" evidence="1">
    <location>
        <begin position="206"/>
        <end position="230"/>
    </location>
</feature>
<comment type="caution">
    <text evidence="2">The sequence shown here is derived from an EMBL/GenBank/DDBJ whole genome shotgun (WGS) entry which is preliminary data.</text>
</comment>
<reference evidence="2 3" key="1">
    <citation type="submission" date="2024-10" db="EMBL/GenBank/DDBJ databases">
        <title>Updated reference genomes for cyclostephanoid diatoms.</title>
        <authorList>
            <person name="Roberts W.R."/>
            <person name="Alverson A.J."/>
        </authorList>
    </citation>
    <scope>NUCLEOTIDE SEQUENCE [LARGE SCALE GENOMIC DNA]</scope>
    <source>
        <strain evidence="2 3">AJA232-27</strain>
    </source>
</reference>
<protein>
    <submittedName>
        <fullName evidence="2">Uncharacterized protein</fullName>
    </submittedName>
</protein>
<organism evidence="2 3">
    <name type="scientific">Discostella pseudostelligera</name>
    <dbReference type="NCBI Taxonomy" id="259834"/>
    <lineage>
        <taxon>Eukaryota</taxon>
        <taxon>Sar</taxon>
        <taxon>Stramenopiles</taxon>
        <taxon>Ochrophyta</taxon>
        <taxon>Bacillariophyta</taxon>
        <taxon>Coscinodiscophyceae</taxon>
        <taxon>Thalassiosirophycidae</taxon>
        <taxon>Stephanodiscales</taxon>
        <taxon>Stephanodiscaceae</taxon>
        <taxon>Discostella</taxon>
    </lineage>
</organism>
<feature type="region of interest" description="Disordered" evidence="1">
    <location>
        <begin position="39"/>
        <end position="96"/>
    </location>
</feature>
<gene>
    <name evidence="2" type="ORF">ACHAWU_008947</name>
</gene>
<proteinExistence type="predicted"/>